<keyword evidence="2" id="KW-0472">Membrane</keyword>
<reference evidence="4" key="1">
    <citation type="journal article" date="2014" name="Nat. Commun.">
        <title>Genome sequence of mungbean and insights into evolution within Vigna species.</title>
        <authorList>
            <person name="Kang Y.J."/>
            <person name="Kim S.K."/>
            <person name="Kim M.Y."/>
            <person name="Lestari P."/>
            <person name="Kim K.H."/>
            <person name="Ha B.K."/>
            <person name="Jun T.H."/>
            <person name="Hwang W.J."/>
            <person name="Lee T."/>
            <person name="Lee J."/>
            <person name="Shim S."/>
            <person name="Yoon M.Y."/>
            <person name="Jang Y.E."/>
            <person name="Han K.S."/>
            <person name="Taeprayoon P."/>
            <person name="Yoon N."/>
            <person name="Somta P."/>
            <person name="Tanya P."/>
            <person name="Kim K.S."/>
            <person name="Gwag J.G."/>
            <person name="Moon J.K."/>
            <person name="Lee Y.H."/>
            <person name="Park B.S."/>
            <person name="Bombarely A."/>
            <person name="Doyle J.J."/>
            <person name="Jackson S.A."/>
            <person name="Schafleitner R."/>
            <person name="Srinives P."/>
            <person name="Varshney R.K."/>
            <person name="Lee S.H."/>
        </authorList>
    </citation>
    <scope>NUCLEOTIDE SEQUENCE [LARGE SCALE GENOMIC DNA]</scope>
    <source>
        <strain evidence="4">cv. VC1973A</strain>
    </source>
</reference>
<dbReference type="RefSeq" id="XP_014502395.1">
    <property type="nucleotide sequence ID" value="XM_014646909.2"/>
</dbReference>
<accession>A0A1S3U8P5</accession>
<dbReference type="PANTHER" id="PTHR33646">
    <property type="entry name" value="GB|AAF00631.1"/>
    <property type="match status" value="1"/>
</dbReference>
<dbReference type="InterPro" id="IPR045883">
    <property type="entry name" value="At4g13530-like"/>
</dbReference>
<dbReference type="STRING" id="3916.A0A1S3U8P5"/>
<feature type="transmembrane region" description="Helical" evidence="2">
    <location>
        <begin position="163"/>
        <end position="182"/>
    </location>
</feature>
<evidence type="ECO:0000256" key="1">
    <source>
        <dbReference type="SAM" id="MobiDB-lite"/>
    </source>
</evidence>
<evidence type="ECO:0000313" key="4">
    <source>
        <dbReference type="Proteomes" id="UP000087766"/>
    </source>
</evidence>
<evidence type="ECO:0000256" key="2">
    <source>
        <dbReference type="SAM" id="Phobius"/>
    </source>
</evidence>
<proteinExistence type="predicted"/>
<dbReference type="KEGG" id="vra:106762828"/>
<feature type="compositionally biased region" description="Low complexity" evidence="1">
    <location>
        <begin position="49"/>
        <end position="70"/>
    </location>
</feature>
<dbReference type="Pfam" id="PF20705">
    <property type="entry name" value="DUF6821"/>
    <property type="match status" value="1"/>
</dbReference>
<dbReference type="Proteomes" id="UP000087766">
    <property type="component" value="Chromosome 5"/>
</dbReference>
<dbReference type="InterPro" id="IPR049224">
    <property type="entry name" value="DUF6821"/>
</dbReference>
<keyword evidence="2" id="KW-1133">Transmembrane helix</keyword>
<sequence length="249" mass="27886">MESMDAQLEVEDWEFLHPNDDVPILFAGPTLNAIRHDHFALLPEDHQPNSDSNSNSTSNSDSNSNSTSNSDVDRNFDDSYVANQIFSNTTAPWTADSDSDTATAVTVPEAEPAVVESLKAEEEQGENRQVEEVKEEGEEKRLVWWKVPFEVLRCWVNPLPLPLPVWSLSVAAAAAFLGLLFLGRRLYRMKRKTQTLKLNLALDDKKVSQLMGRVARLNEAFSVVRRVPIVRPPSLPASSVTLRPVMSMR</sequence>
<dbReference type="PANTHER" id="PTHR33646:SF6">
    <property type="entry name" value="TRANSMEMBRANE PROTEIN"/>
    <property type="match status" value="1"/>
</dbReference>
<feature type="region of interest" description="Disordered" evidence="1">
    <location>
        <begin position="43"/>
        <end position="74"/>
    </location>
</feature>
<name>A0A1S3U8P5_VIGRR</name>
<feature type="domain" description="DUF6821" evidence="3">
    <location>
        <begin position="141"/>
        <end position="231"/>
    </location>
</feature>
<protein>
    <submittedName>
        <fullName evidence="5">Uncharacterized protein LOC106762828 isoform X1</fullName>
    </submittedName>
</protein>
<evidence type="ECO:0000259" key="3">
    <source>
        <dbReference type="Pfam" id="PF20705"/>
    </source>
</evidence>
<keyword evidence="4" id="KW-1185">Reference proteome</keyword>
<dbReference type="GeneID" id="106762828"/>
<gene>
    <name evidence="5" type="primary">LOC106762828</name>
</gene>
<dbReference type="OrthoDB" id="1931521at2759"/>
<evidence type="ECO:0000313" key="5">
    <source>
        <dbReference type="RefSeq" id="XP_014502395.1"/>
    </source>
</evidence>
<dbReference type="AlphaFoldDB" id="A0A1S3U8P5"/>
<keyword evidence="2" id="KW-0812">Transmembrane</keyword>
<organism evidence="4 5">
    <name type="scientific">Vigna radiata var. radiata</name>
    <name type="common">Mung bean</name>
    <name type="synonym">Phaseolus aureus</name>
    <dbReference type="NCBI Taxonomy" id="3916"/>
    <lineage>
        <taxon>Eukaryota</taxon>
        <taxon>Viridiplantae</taxon>
        <taxon>Streptophyta</taxon>
        <taxon>Embryophyta</taxon>
        <taxon>Tracheophyta</taxon>
        <taxon>Spermatophyta</taxon>
        <taxon>Magnoliopsida</taxon>
        <taxon>eudicotyledons</taxon>
        <taxon>Gunneridae</taxon>
        <taxon>Pentapetalae</taxon>
        <taxon>rosids</taxon>
        <taxon>fabids</taxon>
        <taxon>Fabales</taxon>
        <taxon>Fabaceae</taxon>
        <taxon>Papilionoideae</taxon>
        <taxon>50 kb inversion clade</taxon>
        <taxon>NPAAA clade</taxon>
        <taxon>indigoferoid/millettioid clade</taxon>
        <taxon>Phaseoleae</taxon>
        <taxon>Vigna</taxon>
    </lineage>
</organism>
<reference evidence="5" key="2">
    <citation type="submission" date="2025-08" db="UniProtKB">
        <authorList>
            <consortium name="RefSeq"/>
        </authorList>
    </citation>
    <scope>IDENTIFICATION</scope>
    <source>
        <tissue evidence="5">Leaf</tissue>
    </source>
</reference>